<dbReference type="PANTHER" id="PTHR44809">
    <property type="match status" value="1"/>
</dbReference>
<dbReference type="InterPro" id="IPR011990">
    <property type="entry name" value="TPR-like_helical_dom_sf"/>
</dbReference>
<dbReference type="SUPFAM" id="SSF48452">
    <property type="entry name" value="TPR-like"/>
    <property type="match status" value="2"/>
</dbReference>
<reference evidence="1" key="1">
    <citation type="journal article" date="2014" name="Int. J. Syst. Evol. Microbiol.">
        <title>Complete genome sequence of Corynebacterium casei LMG S-19264T (=DSM 44701T), isolated from a smear-ripened cheese.</title>
        <authorList>
            <consortium name="US DOE Joint Genome Institute (JGI-PGF)"/>
            <person name="Walter F."/>
            <person name="Albersmeier A."/>
            <person name="Kalinowski J."/>
            <person name="Ruckert C."/>
        </authorList>
    </citation>
    <scope>NUCLEOTIDE SEQUENCE</scope>
    <source>
        <strain evidence="1">JCM 3172</strain>
    </source>
</reference>
<dbReference type="EMBL" id="BMQQ01000011">
    <property type="protein sequence ID" value="GGT36816.1"/>
    <property type="molecule type" value="Genomic_DNA"/>
</dbReference>
<evidence type="ECO:0000313" key="2">
    <source>
        <dbReference type="Proteomes" id="UP000619486"/>
    </source>
</evidence>
<name>A0A918H4V6_9ACTN</name>
<reference evidence="1" key="2">
    <citation type="submission" date="2020-09" db="EMBL/GenBank/DDBJ databases">
        <authorList>
            <person name="Sun Q."/>
            <person name="Ohkuma M."/>
        </authorList>
    </citation>
    <scope>NUCLEOTIDE SEQUENCE</scope>
    <source>
        <strain evidence="1">JCM 3172</strain>
    </source>
</reference>
<sequence length="687" mass="73693">MQGMGENNVTGGSLENVVQAGSIGELTINSAARPQLPRPLRDPARWPLAASWDALAAGAHRARPGADGTTLPPYVPRDIDARLRERIARPGLTVVVGDSTAGKTRAAFEAVREVHPGRRVVAPPPSTALTLVPEAIETASAPCLLWLDDLERYLGPEGLEPDVLDDLVRLGVPVVATMRLKQYATFSGGRDRTVGTEVLRLAEVVDLDRLWSADELARAEACDDIRVADALAHHERYGVAEYMAAGPALWSEWDRARKTTGHPRGAALVAAAVDLSRTGLPGPYTSDLLTELHGAYLTKAGGELLRPEPLDEAFAWAGDLRHGVTSLLLPADGGLWLPFDYLVDHAEDQVPEEVWQAALRVADDRDRHAIGYSAWEKAPHIAEAAFRSLAESGSAEAMTALGLVLALDERVEEAERSLRSALEHGYVSAPYALGVFLYLQDRPAEAEPHLRQVVAEGTTAAITPLADLLATAGRHSEAESLLRVAVASDLPEAPLRLAVLLTDMGRHDEAEPMLRALHTEAEPLVVVPLATVLSASGRQEEAEHLLWQALPEGSPSVALKLATLLIDTDRREEAEHVLRPLLAKDDLSAAVMLGGLAFVDGRFDESAALFRRAIADPRVPAFLGRALAKAGHSEEAEPLLRTATENGDSSAARSLAELLIHTGRSAEAEELMRAHATPEADALTPNE</sequence>
<dbReference type="Pfam" id="PF13432">
    <property type="entry name" value="TPR_16"/>
    <property type="match status" value="2"/>
</dbReference>
<comment type="caution">
    <text evidence="1">The sequence shown here is derived from an EMBL/GenBank/DDBJ whole genome shotgun (WGS) entry which is preliminary data.</text>
</comment>
<evidence type="ECO:0000313" key="1">
    <source>
        <dbReference type="EMBL" id="GGT36816.1"/>
    </source>
</evidence>
<evidence type="ECO:0008006" key="3">
    <source>
        <dbReference type="Google" id="ProtNLM"/>
    </source>
</evidence>
<keyword evidence="2" id="KW-1185">Reference proteome</keyword>
<dbReference type="Gene3D" id="1.25.40.10">
    <property type="entry name" value="Tetratricopeptide repeat domain"/>
    <property type="match status" value="2"/>
</dbReference>
<accession>A0A918H4V6</accession>
<dbReference type="Pfam" id="PF07721">
    <property type="entry name" value="TPR_4"/>
    <property type="match status" value="2"/>
</dbReference>
<dbReference type="InterPro" id="IPR052943">
    <property type="entry name" value="TMTC_O-mannosyl-trnsfr"/>
</dbReference>
<dbReference type="CDD" id="cd01120">
    <property type="entry name" value="RecA-like_superfamily"/>
    <property type="match status" value="1"/>
</dbReference>
<dbReference type="Proteomes" id="UP000619486">
    <property type="component" value="Unassembled WGS sequence"/>
</dbReference>
<gene>
    <name evidence="1" type="ORF">GCM10014713_33200</name>
</gene>
<dbReference type="PANTHER" id="PTHR44809:SF1">
    <property type="entry name" value="PROTEIN O-MANNOSYL-TRANSFERASE TMTC1"/>
    <property type="match status" value="1"/>
</dbReference>
<proteinExistence type="predicted"/>
<dbReference type="AlphaFoldDB" id="A0A918H4V6"/>
<protein>
    <recommendedName>
        <fullName evidence="3">Tetratricopeptide repeat protein</fullName>
    </recommendedName>
</protein>
<dbReference type="InterPro" id="IPR011717">
    <property type="entry name" value="TPR-4"/>
</dbReference>
<organism evidence="1 2">
    <name type="scientific">Streptomyces purpureus</name>
    <dbReference type="NCBI Taxonomy" id="1951"/>
    <lineage>
        <taxon>Bacteria</taxon>
        <taxon>Bacillati</taxon>
        <taxon>Actinomycetota</taxon>
        <taxon>Actinomycetes</taxon>
        <taxon>Kitasatosporales</taxon>
        <taxon>Streptomycetaceae</taxon>
        <taxon>Streptomyces</taxon>
    </lineage>
</organism>
<dbReference type="GO" id="GO:0042802">
    <property type="term" value="F:identical protein binding"/>
    <property type="evidence" value="ECO:0007669"/>
    <property type="project" value="InterPro"/>
</dbReference>